<evidence type="ECO:0000256" key="8">
    <source>
        <dbReference type="ARBA" id="ARBA00022777"/>
    </source>
</evidence>
<dbReference type="AlphaFoldDB" id="A0A5J4ZE61"/>
<dbReference type="Pfam" id="PF25575">
    <property type="entry name" value="TPR_BSK1_C"/>
    <property type="match status" value="1"/>
</dbReference>
<comment type="similarity">
    <text evidence="2">Belongs to the protein kinase superfamily. Ser/Thr protein kinase family.</text>
</comment>
<evidence type="ECO:0000256" key="9">
    <source>
        <dbReference type="ARBA" id="ARBA00022840"/>
    </source>
</evidence>
<dbReference type="Gene3D" id="1.25.40.10">
    <property type="entry name" value="Tetratricopeptide repeat domain"/>
    <property type="match status" value="1"/>
</dbReference>
<dbReference type="PANTHER" id="PTHR45863:SF15">
    <property type="entry name" value="SERINE_THREONINE-PROTEIN KINASE BSK2"/>
    <property type="match status" value="1"/>
</dbReference>
<dbReference type="Gene3D" id="1.10.510.10">
    <property type="entry name" value="Transferase(Phosphotransferase) domain 1"/>
    <property type="match status" value="1"/>
</dbReference>
<dbReference type="InterPro" id="IPR058209">
    <property type="entry name" value="TPR_BSK1_C"/>
</dbReference>
<keyword evidence="8" id="KW-0418">Kinase</keyword>
<evidence type="ECO:0000256" key="11">
    <source>
        <dbReference type="ARBA" id="ARBA00023288"/>
    </source>
</evidence>
<dbReference type="PROSITE" id="PS50011">
    <property type="entry name" value="PROTEIN_KINASE_DOM"/>
    <property type="match status" value="1"/>
</dbReference>
<protein>
    <recommendedName>
        <fullName evidence="12">Protein kinase domain-containing protein</fullName>
    </recommendedName>
</protein>
<dbReference type="InterPro" id="IPR011990">
    <property type="entry name" value="TPR-like_helical_dom_sf"/>
</dbReference>
<dbReference type="InterPro" id="IPR045845">
    <property type="entry name" value="BSK"/>
</dbReference>
<dbReference type="GO" id="GO:0005524">
    <property type="term" value="F:ATP binding"/>
    <property type="evidence" value="ECO:0007669"/>
    <property type="project" value="UniProtKB-KW"/>
</dbReference>
<gene>
    <name evidence="13" type="ORF">F0562_018611</name>
</gene>
<dbReference type="OrthoDB" id="1905385at2759"/>
<dbReference type="PANTHER" id="PTHR45863">
    <property type="entry name" value="SERINE/THREONINE-PROTEIN KINASE BSK5"/>
    <property type="match status" value="1"/>
</dbReference>
<dbReference type="InterPro" id="IPR011009">
    <property type="entry name" value="Kinase-like_dom_sf"/>
</dbReference>
<dbReference type="InterPro" id="IPR000719">
    <property type="entry name" value="Prot_kinase_dom"/>
</dbReference>
<evidence type="ECO:0000313" key="13">
    <source>
        <dbReference type="EMBL" id="KAA8515778.1"/>
    </source>
</evidence>
<keyword evidence="10" id="KW-0472">Membrane</keyword>
<dbReference type="Proteomes" id="UP000325577">
    <property type="component" value="Linkage Group LG9"/>
</dbReference>
<accession>A0A5J4ZE61</accession>
<keyword evidence="4" id="KW-0723">Serine/threonine-protein kinase</keyword>
<feature type="domain" description="Protein kinase" evidence="12">
    <location>
        <begin position="1"/>
        <end position="200"/>
    </location>
</feature>
<keyword evidence="14" id="KW-1185">Reference proteome</keyword>
<dbReference type="GO" id="GO:0004674">
    <property type="term" value="F:protein serine/threonine kinase activity"/>
    <property type="evidence" value="ECO:0007669"/>
    <property type="project" value="UniProtKB-KW"/>
</dbReference>
<dbReference type="Pfam" id="PF00069">
    <property type="entry name" value="Pkinase"/>
    <property type="match status" value="1"/>
</dbReference>
<evidence type="ECO:0000256" key="1">
    <source>
        <dbReference type="ARBA" id="ARBA00004193"/>
    </source>
</evidence>
<comment type="subcellular location">
    <subcellularLocation>
        <location evidence="1">Cell membrane</location>
        <topology evidence="1">Lipid-anchor</topology>
    </subcellularLocation>
</comment>
<dbReference type="SUPFAM" id="SSF48452">
    <property type="entry name" value="TPR-like"/>
    <property type="match status" value="1"/>
</dbReference>
<dbReference type="GO" id="GO:0005886">
    <property type="term" value="C:plasma membrane"/>
    <property type="evidence" value="ECO:0007669"/>
    <property type="project" value="UniProtKB-SubCell"/>
</dbReference>
<name>A0A5J4ZE61_9ASTE</name>
<keyword evidence="7" id="KW-0547">Nucleotide-binding</keyword>
<evidence type="ECO:0000256" key="6">
    <source>
        <dbReference type="ARBA" id="ARBA00022707"/>
    </source>
</evidence>
<evidence type="ECO:0000256" key="7">
    <source>
        <dbReference type="ARBA" id="ARBA00022741"/>
    </source>
</evidence>
<keyword evidence="9" id="KW-0067">ATP-binding</keyword>
<organism evidence="13 14">
    <name type="scientific">Nyssa sinensis</name>
    <dbReference type="NCBI Taxonomy" id="561372"/>
    <lineage>
        <taxon>Eukaryota</taxon>
        <taxon>Viridiplantae</taxon>
        <taxon>Streptophyta</taxon>
        <taxon>Embryophyta</taxon>
        <taxon>Tracheophyta</taxon>
        <taxon>Spermatophyta</taxon>
        <taxon>Magnoliopsida</taxon>
        <taxon>eudicotyledons</taxon>
        <taxon>Gunneridae</taxon>
        <taxon>Pentapetalae</taxon>
        <taxon>asterids</taxon>
        <taxon>Cornales</taxon>
        <taxon>Nyssaceae</taxon>
        <taxon>Nyssa</taxon>
    </lineage>
</organism>
<keyword evidence="6" id="KW-0519">Myristate</keyword>
<dbReference type="GO" id="GO:0009742">
    <property type="term" value="P:brassinosteroid mediated signaling pathway"/>
    <property type="evidence" value="ECO:0007669"/>
    <property type="project" value="InterPro"/>
</dbReference>
<dbReference type="EMBL" id="CM018052">
    <property type="protein sequence ID" value="KAA8515778.1"/>
    <property type="molecule type" value="Genomic_DNA"/>
</dbReference>
<evidence type="ECO:0000256" key="2">
    <source>
        <dbReference type="ARBA" id="ARBA00008684"/>
    </source>
</evidence>
<evidence type="ECO:0000256" key="3">
    <source>
        <dbReference type="ARBA" id="ARBA00022475"/>
    </source>
</evidence>
<evidence type="ECO:0000259" key="12">
    <source>
        <dbReference type="PROSITE" id="PS50011"/>
    </source>
</evidence>
<evidence type="ECO:0000256" key="4">
    <source>
        <dbReference type="ARBA" id="ARBA00022527"/>
    </source>
</evidence>
<evidence type="ECO:0000256" key="10">
    <source>
        <dbReference type="ARBA" id="ARBA00023136"/>
    </source>
</evidence>
<sequence length="309" mass="34764">MPNDTLSKHLFHWDKQPLPWEMRVRVAFYIAQALDHCNTENRKIYHDLNAYRVLFDEDGDPRLSSFGLMKNSRDGKSYSTNLAYTPPEFLRTGRVIPESVIYSYGTVLLDLLSGKHIPPSHALDLIRGKNALVLMDSSLEGQYADEDATVLAVAPLQRQKENASLVLMGLTKAPAVLPTMLSPLGKACARMDLTAVHDILLKTGYKDEEGAENELSFQEWTQQVQDMLNTKKFGDIAFRDKDFKSAIEYYSKLVSMMSVPSGTVFVRRALSYLMIGQAELALRDAMQAQVCLPEWPTAFYMQALALSEA</sequence>
<keyword evidence="11" id="KW-0449">Lipoprotein</keyword>
<keyword evidence="5" id="KW-0808">Transferase</keyword>
<proteinExistence type="inferred from homology"/>
<evidence type="ECO:0000256" key="5">
    <source>
        <dbReference type="ARBA" id="ARBA00022679"/>
    </source>
</evidence>
<reference evidence="13 14" key="1">
    <citation type="submission" date="2019-09" db="EMBL/GenBank/DDBJ databases">
        <title>A chromosome-level genome assembly of the Chinese tupelo Nyssa sinensis.</title>
        <authorList>
            <person name="Yang X."/>
            <person name="Kang M."/>
            <person name="Yang Y."/>
            <person name="Xiong H."/>
            <person name="Wang M."/>
            <person name="Zhang Z."/>
            <person name="Wang Z."/>
            <person name="Wu H."/>
            <person name="Ma T."/>
            <person name="Liu J."/>
            <person name="Xi Z."/>
        </authorList>
    </citation>
    <scope>NUCLEOTIDE SEQUENCE [LARGE SCALE GENOMIC DNA]</scope>
    <source>
        <strain evidence="13">J267</strain>
        <tissue evidence="13">Leaf</tissue>
    </source>
</reference>
<evidence type="ECO:0000313" key="14">
    <source>
        <dbReference type="Proteomes" id="UP000325577"/>
    </source>
</evidence>
<keyword evidence="3" id="KW-1003">Cell membrane</keyword>
<dbReference type="SUPFAM" id="SSF56112">
    <property type="entry name" value="Protein kinase-like (PK-like)"/>
    <property type="match status" value="1"/>
</dbReference>